<dbReference type="RefSeq" id="WP_377555548.1">
    <property type="nucleotide sequence ID" value="NZ_JBHUHQ010000013.1"/>
</dbReference>
<dbReference type="Proteomes" id="UP001597383">
    <property type="component" value="Unassembled WGS sequence"/>
</dbReference>
<keyword evidence="3" id="KW-1185">Reference proteome</keyword>
<gene>
    <name evidence="2" type="ORF">ACFSJF_06830</name>
</gene>
<organism evidence="2 3">
    <name type="scientific">Ornithinibacillus salinisoli</name>
    <dbReference type="NCBI Taxonomy" id="1848459"/>
    <lineage>
        <taxon>Bacteria</taxon>
        <taxon>Bacillati</taxon>
        <taxon>Bacillota</taxon>
        <taxon>Bacilli</taxon>
        <taxon>Bacillales</taxon>
        <taxon>Bacillaceae</taxon>
        <taxon>Ornithinibacillus</taxon>
    </lineage>
</organism>
<sequence>MFFDFVMDRFGEDHIFSVFFIVNFILAAIAYKLGFARKLSVLKSIIVYILLAIGVFVLNIMFIVLPIAWASTPLPIAESLVVICLILGIYRFRLYLQRQSKE</sequence>
<evidence type="ECO:0000313" key="3">
    <source>
        <dbReference type="Proteomes" id="UP001597383"/>
    </source>
</evidence>
<comment type="caution">
    <text evidence="2">The sequence shown here is derived from an EMBL/GenBank/DDBJ whole genome shotgun (WGS) entry which is preliminary data.</text>
</comment>
<keyword evidence="1" id="KW-0472">Membrane</keyword>
<feature type="transmembrane region" description="Helical" evidence="1">
    <location>
        <begin position="76"/>
        <end position="96"/>
    </location>
</feature>
<dbReference type="Pfam" id="PF14036">
    <property type="entry name" value="YlaH"/>
    <property type="match status" value="1"/>
</dbReference>
<evidence type="ECO:0000313" key="2">
    <source>
        <dbReference type="EMBL" id="MFD2043970.1"/>
    </source>
</evidence>
<feature type="transmembrane region" description="Helical" evidence="1">
    <location>
        <begin position="45"/>
        <end position="70"/>
    </location>
</feature>
<accession>A0ABW4VZF3</accession>
<feature type="transmembrane region" description="Helical" evidence="1">
    <location>
        <begin position="15"/>
        <end position="33"/>
    </location>
</feature>
<reference evidence="3" key="1">
    <citation type="journal article" date="2019" name="Int. J. Syst. Evol. Microbiol.">
        <title>The Global Catalogue of Microorganisms (GCM) 10K type strain sequencing project: providing services to taxonomists for standard genome sequencing and annotation.</title>
        <authorList>
            <consortium name="The Broad Institute Genomics Platform"/>
            <consortium name="The Broad Institute Genome Sequencing Center for Infectious Disease"/>
            <person name="Wu L."/>
            <person name="Ma J."/>
        </authorList>
    </citation>
    <scope>NUCLEOTIDE SEQUENCE [LARGE SCALE GENOMIC DNA]</scope>
    <source>
        <strain evidence="3">R28</strain>
    </source>
</reference>
<keyword evidence="1" id="KW-0812">Transmembrane</keyword>
<evidence type="ECO:0000256" key="1">
    <source>
        <dbReference type="SAM" id="Phobius"/>
    </source>
</evidence>
<name>A0ABW4VZF3_9BACI</name>
<protein>
    <submittedName>
        <fullName evidence="2">YlaH-like family protein</fullName>
    </submittedName>
</protein>
<dbReference type="InterPro" id="IPR025620">
    <property type="entry name" value="YlaH"/>
</dbReference>
<keyword evidence="1" id="KW-1133">Transmembrane helix</keyword>
<dbReference type="EMBL" id="JBHUHQ010000013">
    <property type="protein sequence ID" value="MFD2043970.1"/>
    <property type="molecule type" value="Genomic_DNA"/>
</dbReference>
<proteinExistence type="predicted"/>